<dbReference type="Proteomes" id="UP000184196">
    <property type="component" value="Unassembled WGS sequence"/>
</dbReference>
<feature type="binding site" evidence="3">
    <location>
        <position position="130"/>
    </location>
    <ligand>
        <name>Fe cation</name>
        <dbReference type="ChEBI" id="CHEBI:24875"/>
    </ligand>
</feature>
<dbReference type="AlphaFoldDB" id="A0A1M4U440"/>
<dbReference type="PANTHER" id="PTHR10458">
    <property type="entry name" value="PEPTIDE DEFORMYLASE"/>
    <property type="match status" value="1"/>
</dbReference>
<comment type="catalytic activity">
    <reaction evidence="3">
        <text>N-terminal N-formyl-L-methionyl-[peptide] + H2O = N-terminal L-methionyl-[peptide] + formate</text>
        <dbReference type="Rhea" id="RHEA:24420"/>
        <dbReference type="Rhea" id="RHEA-COMP:10639"/>
        <dbReference type="Rhea" id="RHEA-COMP:10640"/>
        <dbReference type="ChEBI" id="CHEBI:15377"/>
        <dbReference type="ChEBI" id="CHEBI:15740"/>
        <dbReference type="ChEBI" id="CHEBI:49298"/>
        <dbReference type="ChEBI" id="CHEBI:64731"/>
        <dbReference type="EC" id="3.5.1.88"/>
    </reaction>
</comment>
<dbReference type="Gene3D" id="3.90.45.10">
    <property type="entry name" value="Peptide deformylase"/>
    <property type="match status" value="1"/>
</dbReference>
<dbReference type="HAMAP" id="MF_00163">
    <property type="entry name" value="Pep_deformylase"/>
    <property type="match status" value="1"/>
</dbReference>
<dbReference type="InterPro" id="IPR023635">
    <property type="entry name" value="Peptide_deformylase"/>
</dbReference>
<dbReference type="InterPro" id="IPR036821">
    <property type="entry name" value="Peptide_deformylase_sf"/>
</dbReference>
<dbReference type="Pfam" id="PF01327">
    <property type="entry name" value="Pep_deformylase"/>
    <property type="match status" value="1"/>
</dbReference>
<dbReference type="SUPFAM" id="SSF56420">
    <property type="entry name" value="Peptide deformylase"/>
    <property type="match status" value="1"/>
</dbReference>
<evidence type="ECO:0000313" key="5">
    <source>
        <dbReference type="Proteomes" id="UP000184196"/>
    </source>
</evidence>
<evidence type="ECO:0000256" key="2">
    <source>
        <dbReference type="ARBA" id="ARBA00023004"/>
    </source>
</evidence>
<dbReference type="EC" id="3.5.1.88" evidence="3"/>
<keyword evidence="2 3" id="KW-0408">Iron</keyword>
<dbReference type="NCBIfam" id="NF001159">
    <property type="entry name" value="PRK00150.1-3"/>
    <property type="match status" value="1"/>
</dbReference>
<keyword evidence="3" id="KW-0479">Metal-binding</keyword>
<comment type="similarity">
    <text evidence="1 3">Belongs to the polypeptide deformylase family.</text>
</comment>
<dbReference type="EMBL" id="FQUW01000006">
    <property type="protein sequence ID" value="SHE51406.1"/>
    <property type="molecule type" value="Genomic_DNA"/>
</dbReference>
<proteinExistence type="inferred from homology"/>
<keyword evidence="3" id="KW-0648">Protein biosynthesis</keyword>
<comment type="cofactor">
    <cofactor evidence="3">
        <name>Fe(2+)</name>
        <dbReference type="ChEBI" id="CHEBI:29033"/>
    </cofactor>
    <text evidence="3">Binds 1 Fe(2+) ion.</text>
</comment>
<gene>
    <name evidence="3" type="primary">def</name>
    <name evidence="4" type="ORF">SAMN02745218_00393</name>
</gene>
<reference evidence="5" key="1">
    <citation type="submission" date="2016-11" db="EMBL/GenBank/DDBJ databases">
        <authorList>
            <person name="Varghese N."/>
            <person name="Submissions S."/>
        </authorList>
    </citation>
    <scope>NUCLEOTIDE SEQUENCE [LARGE SCALE GENOMIC DNA]</scope>
    <source>
        <strain evidence="5">DSM 11792</strain>
    </source>
</reference>
<accession>A0A1M4U440</accession>
<evidence type="ECO:0000256" key="3">
    <source>
        <dbReference type="HAMAP-Rule" id="MF_00163"/>
    </source>
</evidence>
<feature type="active site" evidence="3">
    <location>
        <position position="131"/>
    </location>
</feature>
<dbReference type="PANTHER" id="PTHR10458:SF22">
    <property type="entry name" value="PEPTIDE DEFORMYLASE"/>
    <property type="match status" value="1"/>
</dbReference>
<dbReference type="OrthoDB" id="9784988at2"/>
<organism evidence="4 5">
    <name type="scientific">Desulfofundulus australicus DSM 11792</name>
    <dbReference type="NCBI Taxonomy" id="1121425"/>
    <lineage>
        <taxon>Bacteria</taxon>
        <taxon>Bacillati</taxon>
        <taxon>Bacillota</taxon>
        <taxon>Clostridia</taxon>
        <taxon>Eubacteriales</taxon>
        <taxon>Peptococcaceae</taxon>
        <taxon>Desulfofundulus</taxon>
    </lineage>
</organism>
<dbReference type="PIRSF" id="PIRSF004749">
    <property type="entry name" value="Pep_def"/>
    <property type="match status" value="1"/>
</dbReference>
<dbReference type="PRINTS" id="PR01576">
    <property type="entry name" value="PDEFORMYLASE"/>
</dbReference>
<keyword evidence="3" id="KW-0378">Hydrolase</keyword>
<protein>
    <recommendedName>
        <fullName evidence="3">Peptide deformylase</fullName>
        <shortName evidence="3">PDF</shortName>
        <ecNumber evidence="3">3.5.1.88</ecNumber>
    </recommendedName>
    <alternativeName>
        <fullName evidence="3">Polypeptide deformylase</fullName>
    </alternativeName>
</protein>
<dbReference type="GO" id="GO:0042586">
    <property type="term" value="F:peptide deformylase activity"/>
    <property type="evidence" value="ECO:0007669"/>
    <property type="project" value="UniProtKB-UniRule"/>
</dbReference>
<dbReference type="CDD" id="cd00487">
    <property type="entry name" value="Pep_deformylase"/>
    <property type="match status" value="1"/>
</dbReference>
<dbReference type="RefSeq" id="WP_027356486.1">
    <property type="nucleotide sequence ID" value="NZ_FQUW01000006.1"/>
</dbReference>
<feature type="binding site" evidence="3">
    <location>
        <position position="88"/>
    </location>
    <ligand>
        <name>Fe cation</name>
        <dbReference type="ChEBI" id="CHEBI:24875"/>
    </ligand>
</feature>
<feature type="binding site" evidence="3">
    <location>
        <position position="134"/>
    </location>
    <ligand>
        <name>Fe cation</name>
        <dbReference type="ChEBI" id="CHEBI:24875"/>
    </ligand>
</feature>
<keyword evidence="5" id="KW-1185">Reference proteome</keyword>
<evidence type="ECO:0000256" key="1">
    <source>
        <dbReference type="ARBA" id="ARBA00010759"/>
    </source>
</evidence>
<dbReference type="GO" id="GO:0006412">
    <property type="term" value="P:translation"/>
    <property type="evidence" value="ECO:0007669"/>
    <property type="project" value="UniProtKB-UniRule"/>
</dbReference>
<comment type="function">
    <text evidence="3">Removes the formyl group from the N-terminal Met of newly synthesized proteins. Requires at least a dipeptide for an efficient rate of reaction. N-terminal L-methionine is a prerequisite for activity but the enzyme has broad specificity at other positions.</text>
</comment>
<evidence type="ECO:0000313" key="4">
    <source>
        <dbReference type="EMBL" id="SHE51406.1"/>
    </source>
</evidence>
<name>A0A1M4U440_9FIRM</name>
<dbReference type="NCBIfam" id="TIGR00079">
    <property type="entry name" value="pept_deformyl"/>
    <property type="match status" value="1"/>
</dbReference>
<dbReference type="GO" id="GO:0046872">
    <property type="term" value="F:metal ion binding"/>
    <property type="evidence" value="ECO:0007669"/>
    <property type="project" value="UniProtKB-KW"/>
</dbReference>
<sequence>MAVFKIVLFGDEILREKAKPVTKITPNIHKLLDNMKDTMYHARGVGLAAPQIGVSKRVIVVDTGEGLIELINPEIVEARGEDTDTEGCLSLPNVVGEVTRAAEVRVKGMDRYGNAVEHHARGYQARALQHEIDHLDGILFIDRAVRIRRINPGS</sequence>